<organism evidence="1 2">
    <name type="scientific">Rubus argutus</name>
    <name type="common">Southern blackberry</name>
    <dbReference type="NCBI Taxonomy" id="59490"/>
    <lineage>
        <taxon>Eukaryota</taxon>
        <taxon>Viridiplantae</taxon>
        <taxon>Streptophyta</taxon>
        <taxon>Embryophyta</taxon>
        <taxon>Tracheophyta</taxon>
        <taxon>Spermatophyta</taxon>
        <taxon>Magnoliopsida</taxon>
        <taxon>eudicotyledons</taxon>
        <taxon>Gunneridae</taxon>
        <taxon>Pentapetalae</taxon>
        <taxon>rosids</taxon>
        <taxon>fabids</taxon>
        <taxon>Rosales</taxon>
        <taxon>Rosaceae</taxon>
        <taxon>Rosoideae</taxon>
        <taxon>Rosoideae incertae sedis</taxon>
        <taxon>Rubus</taxon>
    </lineage>
</organism>
<comment type="caution">
    <text evidence="1">The sequence shown here is derived from an EMBL/GenBank/DDBJ whole genome shotgun (WGS) entry which is preliminary data.</text>
</comment>
<gene>
    <name evidence="1" type="ORF">M0R45_025875</name>
</gene>
<dbReference type="EMBL" id="JBEDUW010000005">
    <property type="protein sequence ID" value="KAK9928755.1"/>
    <property type="molecule type" value="Genomic_DNA"/>
</dbReference>
<proteinExistence type="predicted"/>
<accession>A0AAW1WZH5</accession>
<protein>
    <submittedName>
        <fullName evidence="1">Uncharacterized protein</fullName>
    </submittedName>
</protein>
<dbReference type="AlphaFoldDB" id="A0AAW1WZH5"/>
<evidence type="ECO:0000313" key="2">
    <source>
        <dbReference type="Proteomes" id="UP001457282"/>
    </source>
</evidence>
<name>A0AAW1WZH5_RUBAR</name>
<dbReference type="Proteomes" id="UP001457282">
    <property type="component" value="Unassembled WGS sequence"/>
</dbReference>
<sequence>MRRGMVARWTLWAAHGEDTERRLGPWGLRPEHGLMVDLCLWLLNDLFEGGSPRQRRCCLGEGLRGLEATGWLVRGDEGRGQGNGHGLIGLMRGCCDD</sequence>
<reference evidence="1 2" key="1">
    <citation type="journal article" date="2023" name="G3 (Bethesda)">
        <title>A chromosome-length genome assembly and annotation of blackberry (Rubus argutus, cv. 'Hillquist').</title>
        <authorList>
            <person name="Bruna T."/>
            <person name="Aryal R."/>
            <person name="Dudchenko O."/>
            <person name="Sargent D.J."/>
            <person name="Mead D."/>
            <person name="Buti M."/>
            <person name="Cavallini A."/>
            <person name="Hytonen T."/>
            <person name="Andres J."/>
            <person name="Pham M."/>
            <person name="Weisz D."/>
            <person name="Mascagni F."/>
            <person name="Usai G."/>
            <person name="Natali L."/>
            <person name="Bassil N."/>
            <person name="Fernandez G.E."/>
            <person name="Lomsadze A."/>
            <person name="Armour M."/>
            <person name="Olukolu B."/>
            <person name="Poorten T."/>
            <person name="Britton C."/>
            <person name="Davik J."/>
            <person name="Ashrafi H."/>
            <person name="Aiden E.L."/>
            <person name="Borodovsky M."/>
            <person name="Worthington M."/>
        </authorList>
    </citation>
    <scope>NUCLEOTIDE SEQUENCE [LARGE SCALE GENOMIC DNA]</scope>
    <source>
        <strain evidence="1">PI 553951</strain>
    </source>
</reference>
<keyword evidence="2" id="KW-1185">Reference proteome</keyword>
<evidence type="ECO:0000313" key="1">
    <source>
        <dbReference type="EMBL" id="KAK9928755.1"/>
    </source>
</evidence>